<proteinExistence type="predicted"/>
<accession>L0FBC2</accession>
<dbReference type="PANTHER" id="PTHR38032">
    <property type="entry name" value="POLYMERASE-RELATED"/>
    <property type="match status" value="1"/>
</dbReference>
<name>L0FBC2_DESDL</name>
<dbReference type="EMBL" id="CP003344">
    <property type="protein sequence ID" value="AGA70248.1"/>
    <property type="molecule type" value="Genomic_DNA"/>
</dbReference>
<dbReference type="Pfam" id="PF03961">
    <property type="entry name" value="FapA"/>
    <property type="match status" value="1"/>
</dbReference>
<dbReference type="Pfam" id="PF20250">
    <property type="entry name" value="FapA_N"/>
    <property type="match status" value="1"/>
</dbReference>
<sequence>MSEMAEKKDESLSNACSVCWKPDEKKYLIMLTDAVKFIVPAPQAGSLCINGESQQRAFKVEPGDVLEFYPTVFPGELNWDLEVRDQGFAAVAKVVHQRPGYYTLPDSIEEDMTIRFDEIIIWRDSKPQGQYSNEEKLQADLLNQGIIFGVFPSVWEAITAVQGIGEVLIAQGKAPTLPVHAQLVDLIAKKQPAQHEEQRVDYFASKINLIQAGQALARKIPGKPGIPGKNVYGQEIPAPLPKDFQLKLKKNVRLSEDGLEVIATIAGLPLRMDELSFGVEAVFMLNQDLDLAVGSIEFPGDVFVSGDVHDGLHIYSGGKVEIRGSTSRAEIRAEKGLNIYRNVLAGKLVVGARFVVRSKLLKDLQSLYDDLNACLLITIDFMKSPQAKSLREGQSLKVIIERRFPDLPKKATDLEKFLLSTKDELITQELIVFARTTKRFLTGLGPLEPQALPLLGRVNQAFKQLIDSMAFELPEKLDCNVDYVQGAIVECAGDFVCRKGSYNSVIQAAGDLKIEGVCRGGKIIAGGNVVIKELGGSGVSTTTVQFPGTKRLKVGYCHANVTIIVDKEIISMEEPYKSLEIYREEGRVAIERLKG</sequence>
<organism evidence="3 4">
    <name type="scientific">Desulfitobacterium dichloroeliminans (strain LMG P-21439 / DCA1)</name>
    <dbReference type="NCBI Taxonomy" id="871963"/>
    <lineage>
        <taxon>Bacteria</taxon>
        <taxon>Bacillati</taxon>
        <taxon>Bacillota</taxon>
        <taxon>Clostridia</taxon>
        <taxon>Eubacteriales</taxon>
        <taxon>Desulfitobacteriaceae</taxon>
        <taxon>Desulfitobacterium</taxon>
    </lineage>
</organism>
<dbReference type="InterPro" id="IPR046865">
    <property type="entry name" value="FapA_b_solenoid"/>
</dbReference>
<keyword evidence="1" id="KW-0694">RNA-binding</keyword>
<dbReference type="InterPro" id="IPR005646">
    <property type="entry name" value="FapA"/>
</dbReference>
<dbReference type="eggNOG" id="COG1315">
    <property type="taxonomic scope" value="Bacteria"/>
</dbReference>
<dbReference type="GO" id="GO:0016787">
    <property type="term" value="F:hydrolase activity"/>
    <property type="evidence" value="ECO:0007669"/>
    <property type="project" value="UniProtKB-KW"/>
</dbReference>
<dbReference type="AlphaFoldDB" id="L0FBC2"/>
<evidence type="ECO:0000256" key="1">
    <source>
        <dbReference type="PROSITE-ProRule" id="PRU00182"/>
    </source>
</evidence>
<dbReference type="STRING" id="871963.Desdi_2836"/>
<dbReference type="InterPro" id="IPR046866">
    <property type="entry name" value="FapA_N"/>
</dbReference>
<keyword evidence="4" id="KW-1185">Reference proteome</keyword>
<dbReference type="HOGENOM" id="CLU_015044_0_0_9"/>
<dbReference type="PROSITE" id="PS50889">
    <property type="entry name" value="S4"/>
    <property type="match status" value="1"/>
</dbReference>
<evidence type="ECO:0000313" key="4">
    <source>
        <dbReference type="Proteomes" id="UP000010797"/>
    </source>
</evidence>
<feature type="domain" description="Flagellar Assembly Protein A N-terminal region" evidence="2">
    <location>
        <begin position="127"/>
        <end position="271"/>
    </location>
</feature>
<dbReference type="RefSeq" id="WP_015263211.1">
    <property type="nucleotide sequence ID" value="NC_019903.1"/>
</dbReference>
<dbReference type="KEGG" id="ddl:Desdi_2836"/>
<protein>
    <submittedName>
        <fullName evidence="3">Putative polymerase with PALM domain, HD hydrolase domain and Zn ribbon</fullName>
    </submittedName>
</protein>
<reference evidence="4" key="1">
    <citation type="submission" date="2012-02" db="EMBL/GenBank/DDBJ databases">
        <title>Complete sequence of Desulfitobacterium dichloroeliminans LMG P-21439.</title>
        <authorList>
            <person name="Lucas S."/>
            <person name="Han J."/>
            <person name="Lapidus A."/>
            <person name="Cheng J.-F."/>
            <person name="Goodwin L."/>
            <person name="Pitluck S."/>
            <person name="Peters L."/>
            <person name="Ovchinnikova G."/>
            <person name="Teshima H."/>
            <person name="Detter J.C."/>
            <person name="Han C."/>
            <person name="Tapia R."/>
            <person name="Land M."/>
            <person name="Hauser L."/>
            <person name="Kyrpides N."/>
            <person name="Ivanova N."/>
            <person name="Pagani I."/>
            <person name="Kruse T."/>
            <person name="de Vos W.M."/>
            <person name="Boon N."/>
            <person name="Smidt H."/>
            <person name="Woyke T."/>
        </authorList>
    </citation>
    <scope>NUCLEOTIDE SEQUENCE [LARGE SCALE GENOMIC DNA]</scope>
    <source>
        <strain evidence="4">LMG P-21439 / DCA1</strain>
    </source>
</reference>
<evidence type="ECO:0000259" key="2">
    <source>
        <dbReference type="Pfam" id="PF20250"/>
    </source>
</evidence>
<dbReference type="GO" id="GO:0003723">
    <property type="term" value="F:RNA binding"/>
    <property type="evidence" value="ECO:0007669"/>
    <property type="project" value="UniProtKB-KW"/>
</dbReference>
<gene>
    <name evidence="3" type="ordered locus">Desdi_2836</name>
</gene>
<dbReference type="Proteomes" id="UP000010797">
    <property type="component" value="Chromosome"/>
</dbReference>
<dbReference type="PANTHER" id="PTHR38032:SF1">
    <property type="entry name" value="RNA-BINDING PROTEIN KHPB N-TERMINAL DOMAIN-CONTAINING PROTEIN"/>
    <property type="match status" value="1"/>
</dbReference>
<keyword evidence="3" id="KW-0378">Hydrolase</keyword>
<evidence type="ECO:0000313" key="3">
    <source>
        <dbReference type="EMBL" id="AGA70248.1"/>
    </source>
</evidence>